<dbReference type="Proteomes" id="UP000248039">
    <property type="component" value="Unassembled WGS sequence"/>
</dbReference>
<dbReference type="SUPFAM" id="SSF51735">
    <property type="entry name" value="NAD(P)-binding Rossmann-fold domains"/>
    <property type="match status" value="1"/>
</dbReference>
<keyword evidence="5" id="KW-1185">Reference proteome</keyword>
<comment type="caution">
    <text evidence="4">The sequence shown here is derived from an EMBL/GenBank/DDBJ whole genome shotgun (WGS) entry which is preliminary data.</text>
</comment>
<dbReference type="OrthoDB" id="3178062at2"/>
<dbReference type="InterPro" id="IPR036291">
    <property type="entry name" value="NAD(P)-bd_dom_sf"/>
</dbReference>
<dbReference type="PRINTS" id="PR00081">
    <property type="entry name" value="GDHRDH"/>
</dbReference>
<evidence type="ECO:0000313" key="4">
    <source>
        <dbReference type="EMBL" id="PYC78239.1"/>
    </source>
</evidence>
<keyword evidence="2" id="KW-0560">Oxidoreductase</keyword>
<accession>A0A2V4NDI0</accession>
<protein>
    <submittedName>
        <fullName evidence="4">Short-chain dehydrogenase/reductase</fullName>
    </submittedName>
</protein>
<comment type="similarity">
    <text evidence="1 3">Belongs to the short-chain dehydrogenases/reductases (SDR) family.</text>
</comment>
<gene>
    <name evidence="4" type="ORF">C7C46_16525</name>
</gene>
<dbReference type="PANTHER" id="PTHR43976">
    <property type="entry name" value="SHORT CHAIN DEHYDROGENASE"/>
    <property type="match status" value="1"/>
</dbReference>
<organism evidence="4 5">
    <name type="scientific">Streptomyces tateyamensis</name>
    <dbReference type="NCBI Taxonomy" id="565073"/>
    <lineage>
        <taxon>Bacteria</taxon>
        <taxon>Bacillati</taxon>
        <taxon>Actinomycetota</taxon>
        <taxon>Actinomycetes</taxon>
        <taxon>Kitasatosporales</taxon>
        <taxon>Streptomycetaceae</taxon>
        <taxon>Streptomyces</taxon>
    </lineage>
</organism>
<evidence type="ECO:0000313" key="5">
    <source>
        <dbReference type="Proteomes" id="UP000248039"/>
    </source>
</evidence>
<sequence>MTRRWLVTGGSAGLGLALVRAVLAAGEQVVATGRRLGELEALTAEYPDQLLPFRMEALSAADCTAAVQACTDRFGGLDVLVNNAGAGIYGAVEEVSDEELRGQLELLAITPWRLARLALPLMRAQGSGHIVNVSSLAGRIGFTGLGAYVAGKYALEGMSATLAAEVAPFGIRVTVVEPGGFATGYGTAMQETAQQLPEYREALAPMRAGLRGMAALPGINQPEEFARVVLRAVGAEQGPLRLPAGPDAFGFLTAVLEADRAELAAAQALAEQPAGA</sequence>
<reference evidence="4 5" key="1">
    <citation type="submission" date="2018-03" db="EMBL/GenBank/DDBJ databases">
        <title>Bioinformatic expansion and discovery of thiopeptide antibiotics.</title>
        <authorList>
            <person name="Schwalen C.J."/>
            <person name="Hudson G.A."/>
            <person name="Mitchell D.A."/>
        </authorList>
    </citation>
    <scope>NUCLEOTIDE SEQUENCE [LARGE SCALE GENOMIC DNA]</scope>
    <source>
        <strain evidence="4 5">ATCC 21389</strain>
    </source>
</reference>
<dbReference type="Pfam" id="PF00106">
    <property type="entry name" value="adh_short"/>
    <property type="match status" value="1"/>
</dbReference>
<dbReference type="RefSeq" id="WP_110670376.1">
    <property type="nucleotide sequence ID" value="NZ_PYBW01000052.1"/>
</dbReference>
<dbReference type="Gene3D" id="3.40.50.720">
    <property type="entry name" value="NAD(P)-binding Rossmann-like Domain"/>
    <property type="match status" value="1"/>
</dbReference>
<evidence type="ECO:0000256" key="1">
    <source>
        <dbReference type="ARBA" id="ARBA00006484"/>
    </source>
</evidence>
<dbReference type="InterPro" id="IPR051911">
    <property type="entry name" value="SDR_oxidoreductase"/>
</dbReference>
<dbReference type="PRINTS" id="PR00080">
    <property type="entry name" value="SDRFAMILY"/>
</dbReference>
<dbReference type="PROSITE" id="PS00061">
    <property type="entry name" value="ADH_SHORT"/>
    <property type="match status" value="1"/>
</dbReference>
<dbReference type="InterPro" id="IPR002347">
    <property type="entry name" value="SDR_fam"/>
</dbReference>
<evidence type="ECO:0000256" key="3">
    <source>
        <dbReference type="RuleBase" id="RU000363"/>
    </source>
</evidence>
<dbReference type="EMBL" id="PYBW01000052">
    <property type="protein sequence ID" value="PYC78239.1"/>
    <property type="molecule type" value="Genomic_DNA"/>
</dbReference>
<dbReference type="AlphaFoldDB" id="A0A2V4NDI0"/>
<dbReference type="PANTHER" id="PTHR43976:SF16">
    <property type="entry name" value="SHORT-CHAIN DEHYDROGENASE_REDUCTASE FAMILY PROTEIN"/>
    <property type="match status" value="1"/>
</dbReference>
<dbReference type="InterPro" id="IPR020904">
    <property type="entry name" value="Sc_DH/Rdtase_CS"/>
</dbReference>
<dbReference type="GO" id="GO:0016491">
    <property type="term" value="F:oxidoreductase activity"/>
    <property type="evidence" value="ECO:0007669"/>
    <property type="project" value="UniProtKB-KW"/>
</dbReference>
<name>A0A2V4NDI0_9ACTN</name>
<evidence type="ECO:0000256" key="2">
    <source>
        <dbReference type="ARBA" id="ARBA00023002"/>
    </source>
</evidence>
<proteinExistence type="inferred from homology"/>
<dbReference type="CDD" id="cd05374">
    <property type="entry name" value="17beta-HSD-like_SDR_c"/>
    <property type="match status" value="1"/>
</dbReference>